<organism evidence="1 2">
    <name type="scientific">Ditylenchus dipsaci</name>
    <dbReference type="NCBI Taxonomy" id="166011"/>
    <lineage>
        <taxon>Eukaryota</taxon>
        <taxon>Metazoa</taxon>
        <taxon>Ecdysozoa</taxon>
        <taxon>Nematoda</taxon>
        <taxon>Chromadorea</taxon>
        <taxon>Rhabditida</taxon>
        <taxon>Tylenchina</taxon>
        <taxon>Tylenchomorpha</taxon>
        <taxon>Sphaerularioidea</taxon>
        <taxon>Anguinidae</taxon>
        <taxon>Anguininae</taxon>
        <taxon>Ditylenchus</taxon>
    </lineage>
</organism>
<keyword evidence="1" id="KW-1185">Reference proteome</keyword>
<evidence type="ECO:0000313" key="1">
    <source>
        <dbReference type="Proteomes" id="UP000887574"/>
    </source>
</evidence>
<dbReference type="AlphaFoldDB" id="A0A915ES60"/>
<accession>A0A915ES60</accession>
<protein>
    <submittedName>
        <fullName evidence="2">Uncharacterized protein</fullName>
    </submittedName>
</protein>
<reference evidence="2" key="1">
    <citation type="submission" date="2022-11" db="UniProtKB">
        <authorList>
            <consortium name="WormBaseParasite"/>
        </authorList>
    </citation>
    <scope>IDENTIFICATION</scope>
</reference>
<name>A0A915ES60_9BILA</name>
<dbReference type="WBParaSite" id="jg9869">
    <property type="protein sequence ID" value="jg9869"/>
    <property type="gene ID" value="jg9869"/>
</dbReference>
<evidence type="ECO:0000313" key="2">
    <source>
        <dbReference type="WBParaSite" id="jg9869"/>
    </source>
</evidence>
<sequence>MAANCLMKTAQLVRQPADQNHRSQAVQKLHKACLNYPDWKKSHRPNWKPWLYPEIQPDYPKINLEECRPPNEGLDVQQPLVDETAVSEEIGKEDDSD</sequence>
<proteinExistence type="predicted"/>
<dbReference type="Proteomes" id="UP000887574">
    <property type="component" value="Unplaced"/>
</dbReference>